<feature type="coiled-coil region" evidence="1">
    <location>
        <begin position="1100"/>
        <end position="1146"/>
    </location>
</feature>
<dbReference type="Pfam" id="PF05170">
    <property type="entry name" value="AsmA"/>
    <property type="match status" value="2"/>
</dbReference>
<sequence>MILALVAALVGPYFVDWDGWRETFEAEASRAAGTPVTISGPIAVRLLPTPSLDLGSVALSAGGTRLSTRAMRVELALGPLMRGQWRVAELTLDAPQLDLTLDGAGRIGAPALPAGFDPDMLSVERLVVENGRAVLADASSGGNVTLDNVVFKGDLRSLAGPLRGEGAFVTGGTLYGVRLSAGRAGADGGVRLRLNVDPLDRPLLVETDGTLWLGGPTPRFDGALTLSRPAGTGLGPGRAVAHEPWRGTGRRDATASRAKLAQAELQYGPEDRAVRLTGSADLVLGRFPRLDLAVQGRHVDLDRAAAVAPSDQRSPPEALQGVLRNLVAGLRAPVPVKAALEIDSLVAGGTTLQNLKGTVASAADGVALDGVELRAPGLTQLRLSGALRTTGQGLAFAGPVSLESGDPRALSAWIEGRADAPKDAAKSLGPLRAKGDVVLDHDRVAVEALSFEIDRKAVEGRFAYAWPAAGRSAWLDAALKAGEIDLDSTVALVSGALAGAKAEWPAEATLALTVGKAVWGRLAADRVEARVGYGAGGVTIERLAIGDLRGATLEGAGRIDTSITAPQGSVTLALKAPRTDALVALLEEFAPEQARELRRYASALGSAELRAKLDVVPASPDPAGGRQRSAATLSVDGRLGTVRLAVAASGTGDPSMPAAAQVRIDGTLEGKESAALAALLGIDRVVALDGRPATVTLAGGGRLDGDIEAKLDVASGGLWITASGTGRREIDGLSGRADVSVTASDARLLASAGTGPLPVSLKSRVTLSGPDLRLDDLAGRIAGAGVKGHLALRLAEPRAVDGRIETTDLALPPVLAAVTGATRRPAGRDSGTSDFWPTEPFGRPGFADLFGRIEIEAARAVLLPGMVAQNLTAVVRLDGFSFAVEDAKARLADGALSVDAELRQVPTGLSARTRLALSGADIARLVPGSGKAPPAQGRLSISAELDGAGLSPAALVGALRGTGAVTVDDVQLSGLDPKAVDAGIRAVERGLPLERLAGYLVPVLETGRLSVPKTGGALSVVDGRVRLGPMDATVDGTDVSLSAGLDLGSDALDARFTLLGPGREDAPGGRRPEVGVTLRGPWAAPKRTVDTTALVTWVTLRSVEQEAKRVEAAEREAKRRDALAAAERARLEKERLERERVAREAAAREVAAREAAARATLEVERPAPSEPDPAATASTPAAGRPANAAPALPAPIEIKPQPVRPATGVTPGSPQSAQAGAGAQAQGQGTGGQQPAARPARPASAQAQPQPETRSPVRSLMQLFNIQ</sequence>
<evidence type="ECO:0000256" key="2">
    <source>
        <dbReference type="SAM" id="MobiDB-lite"/>
    </source>
</evidence>
<feature type="region of interest" description="Disordered" evidence="2">
    <location>
        <begin position="227"/>
        <end position="251"/>
    </location>
</feature>
<dbReference type="EMBL" id="NPEX01000152">
    <property type="protein sequence ID" value="RAI42466.1"/>
    <property type="molecule type" value="Genomic_DNA"/>
</dbReference>
<feature type="compositionally biased region" description="Low complexity" evidence="2">
    <location>
        <begin position="1211"/>
        <end position="1251"/>
    </location>
</feature>
<feature type="domain" description="AsmA" evidence="3">
    <location>
        <begin position="836"/>
        <end position="976"/>
    </location>
</feature>
<name>A0A327KWJ3_9BRAD</name>
<dbReference type="InterPro" id="IPR007844">
    <property type="entry name" value="AsmA"/>
</dbReference>
<protein>
    <recommendedName>
        <fullName evidence="3">AsmA domain-containing protein</fullName>
    </recommendedName>
</protein>
<organism evidence="4 5">
    <name type="scientific">Rhodoplanes roseus</name>
    <dbReference type="NCBI Taxonomy" id="29409"/>
    <lineage>
        <taxon>Bacteria</taxon>
        <taxon>Pseudomonadati</taxon>
        <taxon>Pseudomonadota</taxon>
        <taxon>Alphaproteobacteria</taxon>
        <taxon>Hyphomicrobiales</taxon>
        <taxon>Nitrobacteraceae</taxon>
        <taxon>Rhodoplanes</taxon>
    </lineage>
</organism>
<keyword evidence="5" id="KW-1185">Reference proteome</keyword>
<evidence type="ECO:0000256" key="1">
    <source>
        <dbReference type="SAM" id="Coils"/>
    </source>
</evidence>
<gene>
    <name evidence="4" type="ORF">CH341_19420</name>
</gene>
<feature type="compositionally biased region" description="Low complexity" evidence="2">
    <location>
        <begin position="1172"/>
        <end position="1195"/>
    </location>
</feature>
<evidence type="ECO:0000313" key="5">
    <source>
        <dbReference type="Proteomes" id="UP000249130"/>
    </source>
</evidence>
<dbReference type="Proteomes" id="UP000249130">
    <property type="component" value="Unassembled WGS sequence"/>
</dbReference>
<dbReference type="AlphaFoldDB" id="A0A327KWJ3"/>
<dbReference type="GO" id="GO:0005886">
    <property type="term" value="C:plasma membrane"/>
    <property type="evidence" value="ECO:0007669"/>
    <property type="project" value="TreeGrafter"/>
</dbReference>
<comment type="caution">
    <text evidence="4">The sequence shown here is derived from an EMBL/GenBank/DDBJ whole genome shotgun (WGS) entry which is preliminary data.</text>
</comment>
<dbReference type="PANTHER" id="PTHR30441">
    <property type="entry name" value="DUF748 DOMAIN-CONTAINING PROTEIN"/>
    <property type="match status" value="1"/>
</dbReference>
<accession>A0A327KWJ3</accession>
<dbReference type="PANTHER" id="PTHR30441:SF4">
    <property type="entry name" value="PROTEIN ASMA"/>
    <property type="match status" value="1"/>
</dbReference>
<feature type="compositionally biased region" description="Basic and acidic residues" evidence="2">
    <location>
        <begin position="240"/>
        <end position="251"/>
    </location>
</feature>
<keyword evidence="1" id="KW-0175">Coiled coil</keyword>
<dbReference type="InterPro" id="IPR052894">
    <property type="entry name" value="AsmA-related"/>
</dbReference>
<feature type="region of interest" description="Disordered" evidence="2">
    <location>
        <begin position="1157"/>
        <end position="1267"/>
    </location>
</feature>
<evidence type="ECO:0000259" key="3">
    <source>
        <dbReference type="Pfam" id="PF05170"/>
    </source>
</evidence>
<feature type="domain" description="AsmA" evidence="3">
    <location>
        <begin position="2"/>
        <end position="106"/>
    </location>
</feature>
<feature type="compositionally biased region" description="Basic and acidic residues" evidence="2">
    <location>
        <begin position="1157"/>
        <end position="1167"/>
    </location>
</feature>
<dbReference type="GO" id="GO:0090313">
    <property type="term" value="P:regulation of protein targeting to membrane"/>
    <property type="evidence" value="ECO:0007669"/>
    <property type="project" value="TreeGrafter"/>
</dbReference>
<proteinExistence type="predicted"/>
<reference evidence="4 5" key="1">
    <citation type="submission" date="2017-07" db="EMBL/GenBank/DDBJ databases">
        <title>Draft Genome Sequences of Select Purple Nonsulfur Bacteria.</title>
        <authorList>
            <person name="Lasarre B."/>
            <person name="Mckinlay J.B."/>
        </authorList>
    </citation>
    <scope>NUCLEOTIDE SEQUENCE [LARGE SCALE GENOMIC DNA]</scope>
    <source>
        <strain evidence="4 5">DSM 5909</strain>
    </source>
</reference>
<evidence type="ECO:0000313" key="4">
    <source>
        <dbReference type="EMBL" id="RAI42466.1"/>
    </source>
</evidence>